<dbReference type="PANTHER" id="PTHR23276:SF2">
    <property type="entry name" value="PROTEIN PRRC1"/>
    <property type="match status" value="1"/>
</dbReference>
<name>A0AA89C4H9_PINIB</name>
<sequence>MYIAPVQSPYEANKQTVVPAEMVPESPQSSTEHASGGLFGWFGGSRLVSKVVEKTKSGVESMITTLDPGMKEVIRTGGDVYIIVTSEKEAKVGAIREAFQAVFGKAIVRGMESQANNAAQPVGYTSGIKGAEERIRNLRQKGNLQEGQPIVSVEGFIVEMLPDRWYEMSCILLQDPIHRVDLQTFSQPTPIPAEYMLKAQDATSSDYPLRWSGLAKTIGQVVEESTPHIGRAEWQLALTGISRRESLTMAARSLAFMYKQRLPSSQDS</sequence>
<dbReference type="InterPro" id="IPR026534">
    <property type="entry name" value="PRRC1"/>
</dbReference>
<dbReference type="Pfam" id="PF01931">
    <property type="entry name" value="NTPase_I-T"/>
    <property type="match status" value="1"/>
</dbReference>
<evidence type="ECO:0000259" key="4">
    <source>
        <dbReference type="Pfam" id="PF01931"/>
    </source>
</evidence>
<dbReference type="GO" id="GO:0005794">
    <property type="term" value="C:Golgi apparatus"/>
    <property type="evidence" value="ECO:0007669"/>
    <property type="project" value="UniProtKB-SubCell"/>
</dbReference>
<dbReference type="GO" id="GO:0034237">
    <property type="term" value="F:protein kinase A regulatory subunit binding"/>
    <property type="evidence" value="ECO:0007669"/>
    <property type="project" value="TreeGrafter"/>
</dbReference>
<keyword evidence="3" id="KW-0333">Golgi apparatus</keyword>
<organism evidence="5 6">
    <name type="scientific">Pinctada imbricata</name>
    <name type="common">Atlantic pearl-oyster</name>
    <name type="synonym">Pinctada martensii</name>
    <dbReference type="NCBI Taxonomy" id="66713"/>
    <lineage>
        <taxon>Eukaryota</taxon>
        <taxon>Metazoa</taxon>
        <taxon>Spiralia</taxon>
        <taxon>Lophotrochozoa</taxon>
        <taxon>Mollusca</taxon>
        <taxon>Bivalvia</taxon>
        <taxon>Autobranchia</taxon>
        <taxon>Pteriomorphia</taxon>
        <taxon>Pterioida</taxon>
        <taxon>Pterioidea</taxon>
        <taxon>Pteriidae</taxon>
        <taxon>Pinctada</taxon>
    </lineage>
</organism>
<evidence type="ECO:0000256" key="1">
    <source>
        <dbReference type="ARBA" id="ARBA00004555"/>
    </source>
</evidence>
<dbReference type="Proteomes" id="UP001186944">
    <property type="component" value="Unassembled WGS sequence"/>
</dbReference>
<dbReference type="InterPro" id="IPR026533">
    <property type="entry name" value="NTPase/PRRC1"/>
</dbReference>
<evidence type="ECO:0000313" key="5">
    <source>
        <dbReference type="EMBL" id="KAK3098971.1"/>
    </source>
</evidence>
<accession>A0AA89C4H9</accession>
<feature type="domain" description="Non-canonical purine NTP phosphatase/PRRC1" evidence="4">
    <location>
        <begin position="86"/>
        <end position="198"/>
    </location>
</feature>
<comment type="subcellular location">
    <subcellularLocation>
        <location evidence="1">Golgi apparatus</location>
    </subcellularLocation>
</comment>
<dbReference type="AlphaFoldDB" id="A0AA89C4H9"/>
<reference evidence="5" key="1">
    <citation type="submission" date="2019-08" db="EMBL/GenBank/DDBJ databases">
        <title>The improved chromosome-level genome for the pearl oyster Pinctada fucata martensii using PacBio sequencing and Hi-C.</title>
        <authorList>
            <person name="Zheng Z."/>
        </authorList>
    </citation>
    <scope>NUCLEOTIDE SEQUENCE</scope>
    <source>
        <strain evidence="5">ZZ-2019</strain>
        <tissue evidence="5">Adductor muscle</tissue>
    </source>
</reference>
<dbReference type="InterPro" id="IPR029001">
    <property type="entry name" value="ITPase-like_fam"/>
</dbReference>
<dbReference type="SUPFAM" id="SSF52972">
    <property type="entry name" value="ITPase-like"/>
    <property type="match status" value="1"/>
</dbReference>
<comment type="caution">
    <text evidence="5">The sequence shown here is derived from an EMBL/GenBank/DDBJ whole genome shotgun (WGS) entry which is preliminary data.</text>
</comment>
<gene>
    <name evidence="5" type="ORF">FSP39_024841</name>
</gene>
<dbReference type="Gene3D" id="3.90.950.10">
    <property type="match status" value="1"/>
</dbReference>
<evidence type="ECO:0000256" key="3">
    <source>
        <dbReference type="ARBA" id="ARBA00023034"/>
    </source>
</evidence>
<evidence type="ECO:0000313" key="6">
    <source>
        <dbReference type="Proteomes" id="UP001186944"/>
    </source>
</evidence>
<dbReference type="FunFam" id="3.90.950.10:FF:000017">
    <property type="entry name" value="Protein PRRC1-B"/>
    <property type="match status" value="1"/>
</dbReference>
<proteinExistence type="inferred from homology"/>
<evidence type="ECO:0000256" key="2">
    <source>
        <dbReference type="ARBA" id="ARBA00010298"/>
    </source>
</evidence>
<dbReference type="EMBL" id="VSWD01000007">
    <property type="protein sequence ID" value="KAK3098971.1"/>
    <property type="molecule type" value="Genomic_DNA"/>
</dbReference>
<keyword evidence="6" id="KW-1185">Reference proteome</keyword>
<dbReference type="PANTHER" id="PTHR23276">
    <property type="entry name" value="PROTEIN PRRC1"/>
    <property type="match status" value="1"/>
</dbReference>
<comment type="similarity">
    <text evidence="2">Belongs to the PRRC1 family.</text>
</comment>
<protein>
    <recommendedName>
        <fullName evidence="4">Non-canonical purine NTP phosphatase/PRRC1 domain-containing protein</fullName>
    </recommendedName>
</protein>